<dbReference type="GO" id="GO:0004594">
    <property type="term" value="F:pantothenate kinase activity"/>
    <property type="evidence" value="ECO:0007669"/>
    <property type="project" value="TreeGrafter"/>
</dbReference>
<evidence type="ECO:0000256" key="3">
    <source>
        <dbReference type="ARBA" id="ARBA00022840"/>
    </source>
</evidence>
<protein>
    <recommendedName>
        <fullName evidence="6">Damage-control phosphatase ARMT1-like metal-binding domain-containing protein</fullName>
    </recommendedName>
</protein>
<keyword evidence="2" id="KW-0547">Nucleotide-binding</keyword>
<dbReference type="EMBL" id="KQ243771">
    <property type="protein sequence ID" value="KNC75215.1"/>
    <property type="molecule type" value="Genomic_DNA"/>
</dbReference>
<name>A0A0L0FEP3_9EUKA</name>
<organism evidence="7 8">
    <name type="scientific">Sphaeroforma arctica JP610</name>
    <dbReference type="NCBI Taxonomy" id="667725"/>
    <lineage>
        <taxon>Eukaryota</taxon>
        <taxon>Ichthyosporea</taxon>
        <taxon>Ichthyophonida</taxon>
        <taxon>Sphaeroforma</taxon>
    </lineage>
</organism>
<dbReference type="PANTHER" id="PTHR12280">
    <property type="entry name" value="PANTOTHENATE KINASE"/>
    <property type="match status" value="1"/>
</dbReference>
<dbReference type="Pfam" id="PF01937">
    <property type="entry name" value="ARMT1-like_dom"/>
    <property type="match status" value="1"/>
</dbReference>
<evidence type="ECO:0000256" key="4">
    <source>
        <dbReference type="ARBA" id="ARBA00022993"/>
    </source>
</evidence>
<keyword evidence="8" id="KW-1185">Reference proteome</keyword>
<feature type="domain" description="Damage-control phosphatase ARMT1-like metal-binding" evidence="6">
    <location>
        <begin position="251"/>
        <end position="360"/>
    </location>
</feature>
<keyword evidence="3" id="KW-0067">ATP-binding</keyword>
<accession>A0A0L0FEP3</accession>
<feature type="region of interest" description="Disordered" evidence="5">
    <location>
        <begin position="229"/>
        <end position="249"/>
    </location>
</feature>
<dbReference type="STRING" id="667725.A0A0L0FEP3"/>
<dbReference type="Gene3D" id="3.30.420.40">
    <property type="match status" value="1"/>
</dbReference>
<feature type="non-terminal residue" evidence="7">
    <location>
        <position position="363"/>
    </location>
</feature>
<dbReference type="AlphaFoldDB" id="A0A0L0FEP3"/>
<dbReference type="SUPFAM" id="SSF111321">
    <property type="entry name" value="AF1104-like"/>
    <property type="match status" value="1"/>
</dbReference>
<dbReference type="GO" id="GO:0005634">
    <property type="term" value="C:nucleus"/>
    <property type="evidence" value="ECO:0007669"/>
    <property type="project" value="TreeGrafter"/>
</dbReference>
<evidence type="ECO:0000256" key="1">
    <source>
        <dbReference type="ARBA" id="ARBA00001967"/>
    </source>
</evidence>
<evidence type="ECO:0000313" key="7">
    <source>
        <dbReference type="EMBL" id="KNC75215.1"/>
    </source>
</evidence>
<dbReference type="Pfam" id="PF03630">
    <property type="entry name" value="Fumble"/>
    <property type="match status" value="1"/>
</dbReference>
<evidence type="ECO:0000256" key="2">
    <source>
        <dbReference type="ARBA" id="ARBA00022741"/>
    </source>
</evidence>
<dbReference type="InterPro" id="IPR036075">
    <property type="entry name" value="ARMT-1-like_metal-bd_sf"/>
</dbReference>
<evidence type="ECO:0000256" key="5">
    <source>
        <dbReference type="SAM" id="MobiDB-lite"/>
    </source>
</evidence>
<comment type="cofactor">
    <cofactor evidence="1">
        <name>Ni(2+)</name>
        <dbReference type="ChEBI" id="CHEBI:49786"/>
    </cofactor>
</comment>
<dbReference type="eggNOG" id="KOG4584">
    <property type="taxonomic scope" value="Eukaryota"/>
</dbReference>
<reference evidence="7 8" key="1">
    <citation type="submission" date="2011-02" db="EMBL/GenBank/DDBJ databases">
        <title>The Genome Sequence of Sphaeroforma arctica JP610.</title>
        <authorList>
            <consortium name="The Broad Institute Genome Sequencing Platform"/>
            <person name="Russ C."/>
            <person name="Cuomo C."/>
            <person name="Young S.K."/>
            <person name="Zeng Q."/>
            <person name="Gargeya S."/>
            <person name="Alvarado L."/>
            <person name="Berlin A."/>
            <person name="Chapman S.B."/>
            <person name="Chen Z."/>
            <person name="Freedman E."/>
            <person name="Gellesch M."/>
            <person name="Goldberg J."/>
            <person name="Griggs A."/>
            <person name="Gujja S."/>
            <person name="Heilman E."/>
            <person name="Heiman D."/>
            <person name="Howarth C."/>
            <person name="Mehta T."/>
            <person name="Neiman D."/>
            <person name="Pearson M."/>
            <person name="Roberts A."/>
            <person name="Saif S."/>
            <person name="Shea T."/>
            <person name="Shenoy N."/>
            <person name="Sisk P."/>
            <person name="Stolte C."/>
            <person name="Sykes S."/>
            <person name="White J."/>
            <person name="Yandava C."/>
            <person name="Burger G."/>
            <person name="Gray M.W."/>
            <person name="Holland P.W.H."/>
            <person name="King N."/>
            <person name="Lang F.B.F."/>
            <person name="Roger A.J."/>
            <person name="Ruiz-Trillo I."/>
            <person name="Haas B."/>
            <person name="Nusbaum C."/>
            <person name="Birren B."/>
        </authorList>
    </citation>
    <scope>NUCLEOTIDE SEQUENCE [LARGE SCALE GENOMIC DNA]</scope>
    <source>
        <strain evidence="7 8">JP610</strain>
    </source>
</reference>
<keyword evidence="4" id="KW-0173">Coenzyme A biosynthesis</keyword>
<dbReference type="eggNOG" id="KOG2201">
    <property type="taxonomic scope" value="Eukaryota"/>
</dbReference>
<dbReference type="Proteomes" id="UP000054560">
    <property type="component" value="Unassembled WGS sequence"/>
</dbReference>
<dbReference type="GeneID" id="25912759"/>
<dbReference type="InterPro" id="IPR043129">
    <property type="entry name" value="ATPase_NBD"/>
</dbReference>
<dbReference type="PANTHER" id="PTHR12280:SF20">
    <property type="entry name" value="4'-PHOSPHOPANTETHEINE PHOSPHATASE"/>
    <property type="match status" value="1"/>
</dbReference>
<dbReference type="InterPro" id="IPR002791">
    <property type="entry name" value="ARMT1-like_metal-bd"/>
</dbReference>
<evidence type="ECO:0000313" key="8">
    <source>
        <dbReference type="Proteomes" id="UP000054560"/>
    </source>
</evidence>
<evidence type="ECO:0000259" key="6">
    <source>
        <dbReference type="Pfam" id="PF01937"/>
    </source>
</evidence>
<dbReference type="GO" id="GO:0015937">
    <property type="term" value="P:coenzyme A biosynthetic process"/>
    <property type="evidence" value="ECO:0007669"/>
    <property type="project" value="UniProtKB-KW"/>
</dbReference>
<dbReference type="InterPro" id="IPR004567">
    <property type="entry name" value="Type_II_PanK"/>
</dbReference>
<dbReference type="GO" id="GO:0005524">
    <property type="term" value="F:ATP binding"/>
    <property type="evidence" value="ECO:0007669"/>
    <property type="project" value="UniProtKB-KW"/>
</dbReference>
<proteinExistence type="predicted"/>
<dbReference type="GO" id="GO:0005829">
    <property type="term" value="C:cytosol"/>
    <property type="evidence" value="ECO:0007669"/>
    <property type="project" value="TreeGrafter"/>
</dbReference>
<dbReference type="RefSeq" id="XP_014149117.1">
    <property type="nucleotide sequence ID" value="XM_014293642.1"/>
</dbReference>
<gene>
    <name evidence="7" type="ORF">SARC_12255</name>
</gene>
<sequence length="363" mass="41078">MLDPQVLDMCARGTSHNVDMLVGDIYAGDYGKVGLDKTVTASSFGKAMRNMTTNSGDNNAPVEIPKFAEEDIAKSLLHMTSNNIGQIAYLQAQLHGLKRIFFGGYFIRNHAYTMNTISYAINFWSKKKMQALFLRHEGYLGAVGAYVLHSGRTVDTFRRESWAENFVVPGYQWGNPVALEQLSVDLKAFPYLLDEETYKADTVDLMVDADMRRYWLDYFETNKTKTRDRLMQSESAMPNNRKHTEETPYSDQWIGNSLEERGENFVDKMTKIISDLRTTPNAYGNLSVRSLFQLQAQAQRDCGFVSDPWKQVKVSENAKALECLPDLLHKYDAIENPRDKRSALIKGILSGNVFDWGAKAVAG</sequence>
<dbReference type="SUPFAM" id="SSF53067">
    <property type="entry name" value="Actin-like ATPase domain"/>
    <property type="match status" value="1"/>
</dbReference>
<dbReference type="OrthoDB" id="498611at2759"/>